<organism evidence="6 7">
    <name type="scientific">Dinghuibacter silviterrae</name>
    <dbReference type="NCBI Taxonomy" id="1539049"/>
    <lineage>
        <taxon>Bacteria</taxon>
        <taxon>Pseudomonadati</taxon>
        <taxon>Bacteroidota</taxon>
        <taxon>Chitinophagia</taxon>
        <taxon>Chitinophagales</taxon>
        <taxon>Chitinophagaceae</taxon>
        <taxon>Dinghuibacter</taxon>
    </lineage>
</organism>
<evidence type="ECO:0000313" key="6">
    <source>
        <dbReference type="EMBL" id="TDW99220.1"/>
    </source>
</evidence>
<keyword evidence="4 5" id="KW-0472">Membrane</keyword>
<dbReference type="InterPro" id="IPR001046">
    <property type="entry name" value="NRAMP_fam"/>
</dbReference>
<feature type="transmembrane region" description="Helical" evidence="5">
    <location>
        <begin position="191"/>
        <end position="212"/>
    </location>
</feature>
<keyword evidence="7" id="KW-1185">Reference proteome</keyword>
<evidence type="ECO:0000256" key="2">
    <source>
        <dbReference type="ARBA" id="ARBA00022692"/>
    </source>
</evidence>
<dbReference type="Pfam" id="PF01566">
    <property type="entry name" value="Nramp"/>
    <property type="match status" value="1"/>
</dbReference>
<keyword evidence="2 5" id="KW-0812">Transmembrane</keyword>
<accession>A0A4R8DQ22</accession>
<feature type="transmembrane region" description="Helical" evidence="5">
    <location>
        <begin position="314"/>
        <end position="331"/>
    </location>
</feature>
<gene>
    <name evidence="6" type="ORF">EDB95_0229</name>
</gene>
<evidence type="ECO:0000256" key="3">
    <source>
        <dbReference type="ARBA" id="ARBA00022989"/>
    </source>
</evidence>
<dbReference type="OrthoDB" id="141480at2"/>
<feature type="transmembrane region" description="Helical" evidence="5">
    <location>
        <begin position="233"/>
        <end position="256"/>
    </location>
</feature>
<sequence>MKGSGSRRLSLSAGGAVVGAAFLMANSSIGPGFLTQTTVFTAQLLTSFGFVILVSVLLDIGAQLNTWRILTVSGQRAQDLANQVFPGLGYLLCLLVVLGGFAFNIGNIAGCGLGMNVLFGLSFRTGAALSGALALLLFWSKEIGRMLDNLTKVLGVLKIGLTFFVACAVHPPLGQALAHTFVPSKVSAQAIVTIVGGTVGGYITFSGAHRLLDAGISGRDNIKRVNASAVSGILISTLMRFVLFLAVVGAIVHGAVPDKDNPAASVFAYGAGAVGLHIFGLVLWSAALSSVMGASYTAVSFFKTFHPVLAKYEKAWITLFIVVSTLIFMVVGKPRELLLLAGLVNGFILPFALAVLLVGATRPALMQGYRHPLWMQAAGWIVVLVMGGMSIASLF</sequence>
<dbReference type="Proteomes" id="UP000294498">
    <property type="component" value="Unassembled WGS sequence"/>
</dbReference>
<evidence type="ECO:0000256" key="5">
    <source>
        <dbReference type="SAM" id="Phobius"/>
    </source>
</evidence>
<dbReference type="PANTHER" id="PTHR11706:SF2">
    <property type="entry name" value="TRANSPORTER PROTEIN"/>
    <property type="match status" value="1"/>
</dbReference>
<protein>
    <submittedName>
        <fullName evidence="6">Mn2+/Fe2+ NRAMP family transporter</fullName>
    </submittedName>
</protein>
<proteinExistence type="predicted"/>
<feature type="transmembrane region" description="Helical" evidence="5">
    <location>
        <begin position="373"/>
        <end position="394"/>
    </location>
</feature>
<dbReference type="GO" id="GO:0034755">
    <property type="term" value="P:iron ion transmembrane transport"/>
    <property type="evidence" value="ECO:0007669"/>
    <property type="project" value="TreeGrafter"/>
</dbReference>
<feature type="transmembrane region" description="Helical" evidence="5">
    <location>
        <begin position="150"/>
        <end position="171"/>
    </location>
</feature>
<dbReference type="GO" id="GO:0005384">
    <property type="term" value="F:manganese ion transmembrane transporter activity"/>
    <property type="evidence" value="ECO:0007669"/>
    <property type="project" value="TreeGrafter"/>
</dbReference>
<feature type="transmembrane region" description="Helical" evidence="5">
    <location>
        <begin position="40"/>
        <end position="62"/>
    </location>
</feature>
<dbReference type="EMBL" id="SODV01000001">
    <property type="protein sequence ID" value="TDW99220.1"/>
    <property type="molecule type" value="Genomic_DNA"/>
</dbReference>
<feature type="transmembrane region" description="Helical" evidence="5">
    <location>
        <begin position="276"/>
        <end position="302"/>
    </location>
</feature>
<dbReference type="GO" id="GO:0005886">
    <property type="term" value="C:plasma membrane"/>
    <property type="evidence" value="ECO:0007669"/>
    <property type="project" value="TreeGrafter"/>
</dbReference>
<feature type="transmembrane region" description="Helical" evidence="5">
    <location>
        <begin position="117"/>
        <end position="138"/>
    </location>
</feature>
<keyword evidence="3 5" id="KW-1133">Transmembrane helix</keyword>
<dbReference type="PANTHER" id="PTHR11706">
    <property type="entry name" value="SOLUTE CARRIER PROTEIN FAMILY 11 MEMBER"/>
    <property type="match status" value="1"/>
</dbReference>
<feature type="transmembrane region" description="Helical" evidence="5">
    <location>
        <begin position="83"/>
        <end position="105"/>
    </location>
</feature>
<comment type="caution">
    <text evidence="6">The sequence shown here is derived from an EMBL/GenBank/DDBJ whole genome shotgun (WGS) entry which is preliminary data.</text>
</comment>
<reference evidence="6 7" key="1">
    <citation type="submission" date="2019-03" db="EMBL/GenBank/DDBJ databases">
        <title>Genomic Encyclopedia of Type Strains, Phase IV (KMG-IV): sequencing the most valuable type-strain genomes for metagenomic binning, comparative biology and taxonomic classification.</title>
        <authorList>
            <person name="Goeker M."/>
        </authorList>
    </citation>
    <scope>NUCLEOTIDE SEQUENCE [LARGE SCALE GENOMIC DNA]</scope>
    <source>
        <strain evidence="6 7">DSM 100059</strain>
    </source>
</reference>
<evidence type="ECO:0000256" key="1">
    <source>
        <dbReference type="ARBA" id="ARBA00004141"/>
    </source>
</evidence>
<evidence type="ECO:0000313" key="7">
    <source>
        <dbReference type="Proteomes" id="UP000294498"/>
    </source>
</evidence>
<dbReference type="GO" id="GO:0015086">
    <property type="term" value="F:cadmium ion transmembrane transporter activity"/>
    <property type="evidence" value="ECO:0007669"/>
    <property type="project" value="TreeGrafter"/>
</dbReference>
<dbReference type="AlphaFoldDB" id="A0A4R8DQ22"/>
<dbReference type="RefSeq" id="WP_133989747.1">
    <property type="nucleotide sequence ID" value="NZ_SODV01000001.1"/>
</dbReference>
<name>A0A4R8DQ22_9BACT</name>
<evidence type="ECO:0000256" key="4">
    <source>
        <dbReference type="ARBA" id="ARBA00023136"/>
    </source>
</evidence>
<feature type="transmembrane region" description="Helical" evidence="5">
    <location>
        <begin position="12"/>
        <end position="34"/>
    </location>
</feature>
<comment type="subcellular location">
    <subcellularLocation>
        <location evidence="1">Membrane</location>
        <topology evidence="1">Multi-pass membrane protein</topology>
    </subcellularLocation>
</comment>
<feature type="transmembrane region" description="Helical" evidence="5">
    <location>
        <begin position="337"/>
        <end position="361"/>
    </location>
</feature>